<dbReference type="InParanoid" id="A0A409XM98"/>
<keyword evidence="9" id="KW-0449">Lipoprotein</keyword>
<keyword evidence="3" id="KW-1003">Cell membrane</keyword>
<keyword evidence="10" id="KW-0961">Cell wall biogenesis/degradation</keyword>
<evidence type="ECO:0000256" key="6">
    <source>
        <dbReference type="ARBA" id="ARBA00023136"/>
    </source>
</evidence>
<evidence type="ECO:0000256" key="3">
    <source>
        <dbReference type="ARBA" id="ARBA00022475"/>
    </source>
</evidence>
<comment type="subcellular location">
    <subcellularLocation>
        <location evidence="2">Cell membrane</location>
        <topology evidence="2">Lipid-anchor</topology>
        <topology evidence="2">GPI-anchor</topology>
    </subcellularLocation>
</comment>
<evidence type="ECO:0000256" key="14">
    <source>
        <dbReference type="SAM" id="SignalP"/>
    </source>
</evidence>
<evidence type="ECO:0000256" key="7">
    <source>
        <dbReference type="ARBA" id="ARBA00023277"/>
    </source>
</evidence>
<keyword evidence="11" id="KW-0624">Polysaccharide degradation</keyword>
<evidence type="ECO:0000313" key="16">
    <source>
        <dbReference type="EMBL" id="PPQ91816.1"/>
    </source>
</evidence>
<name>A0A409XM98_PSICY</name>
<keyword evidence="4" id="KW-0336">GPI-anchor</keyword>
<dbReference type="GO" id="GO:0004099">
    <property type="term" value="F:chitin deacetylase activity"/>
    <property type="evidence" value="ECO:0007669"/>
    <property type="project" value="UniProtKB-EC"/>
</dbReference>
<comment type="cofactor">
    <cofactor evidence="1">
        <name>Co(2+)</name>
        <dbReference type="ChEBI" id="CHEBI:48828"/>
    </cofactor>
</comment>
<reference evidence="16 17" key="1">
    <citation type="journal article" date="2018" name="Evol. Lett.">
        <title>Horizontal gene cluster transfer increased hallucinogenic mushroom diversity.</title>
        <authorList>
            <person name="Reynolds H.T."/>
            <person name="Vijayakumar V."/>
            <person name="Gluck-Thaler E."/>
            <person name="Korotkin H.B."/>
            <person name="Matheny P.B."/>
            <person name="Slot J.C."/>
        </authorList>
    </citation>
    <scope>NUCLEOTIDE SEQUENCE [LARGE SCALE GENOMIC DNA]</scope>
    <source>
        <strain evidence="16 17">2631</strain>
    </source>
</reference>
<protein>
    <recommendedName>
        <fullName evidence="12">chitin deacetylase</fullName>
        <ecNumber evidence="12">3.5.1.41</ecNumber>
    </recommendedName>
</protein>
<feature type="domain" description="NodB homology" evidence="15">
    <location>
        <begin position="147"/>
        <end position="328"/>
    </location>
</feature>
<evidence type="ECO:0000256" key="9">
    <source>
        <dbReference type="ARBA" id="ARBA00023288"/>
    </source>
</evidence>
<comment type="caution">
    <text evidence="16">The sequence shown here is derived from an EMBL/GenBank/DDBJ whole genome shotgun (WGS) entry which is preliminary data.</text>
</comment>
<dbReference type="GO" id="GO:0005886">
    <property type="term" value="C:plasma membrane"/>
    <property type="evidence" value="ECO:0007669"/>
    <property type="project" value="UniProtKB-SubCell"/>
</dbReference>
<dbReference type="Pfam" id="PF01522">
    <property type="entry name" value="Polysacc_deac_1"/>
    <property type="match status" value="1"/>
</dbReference>
<evidence type="ECO:0000256" key="10">
    <source>
        <dbReference type="ARBA" id="ARBA00023316"/>
    </source>
</evidence>
<dbReference type="EC" id="3.5.1.41" evidence="12"/>
<dbReference type="SUPFAM" id="SSF88713">
    <property type="entry name" value="Glycoside hydrolase/deacetylase"/>
    <property type="match status" value="1"/>
</dbReference>
<dbReference type="Proteomes" id="UP000283269">
    <property type="component" value="Unassembled WGS sequence"/>
</dbReference>
<keyword evidence="5" id="KW-0146">Chitin degradation</keyword>
<dbReference type="InterPro" id="IPR002509">
    <property type="entry name" value="NODB_dom"/>
</dbReference>
<dbReference type="GO" id="GO:0000272">
    <property type="term" value="P:polysaccharide catabolic process"/>
    <property type="evidence" value="ECO:0007669"/>
    <property type="project" value="UniProtKB-KW"/>
</dbReference>
<dbReference type="GO" id="GO:0098552">
    <property type="term" value="C:side of membrane"/>
    <property type="evidence" value="ECO:0007669"/>
    <property type="project" value="UniProtKB-KW"/>
</dbReference>
<evidence type="ECO:0000256" key="5">
    <source>
        <dbReference type="ARBA" id="ARBA00023024"/>
    </source>
</evidence>
<evidence type="ECO:0000256" key="2">
    <source>
        <dbReference type="ARBA" id="ARBA00004609"/>
    </source>
</evidence>
<evidence type="ECO:0000256" key="13">
    <source>
        <dbReference type="ARBA" id="ARBA00048494"/>
    </source>
</evidence>
<dbReference type="InterPro" id="IPR011330">
    <property type="entry name" value="Glyco_hydro/deAcase_b/a-brl"/>
</dbReference>
<sequence>MLFPFFSLISCLVVRIAAVPTPSATVEHDHVHNVHRALPGSWYHDQDHPVHELFKRAPPGDGTTYADVAWSAGFPQSSPDPNALPAAWVSALNAAVAAGSIPNIPQSTNTPGVNPVYPSGVNPNGPQVCSATYKCRIPGDIWDSPNGVFASSFDDGPTPSTPTLVNFLSSVNQTTTHFMIGINVIYYPNQFLTAFNAGHDIAVHTWTHPYMTTLSNLQVVGQLGWTMQMIHNSTGGRVPKYWRPPYGDSDTRVSAIAKEVFGLQTVVWNQDTSDWNGTPQSIGTALTGFLASPKSPGLIILEHELTDITVNAFIAAYPQIKSTGWNFSSLASVVGDGRTYQNAQNSASNDVQPDSILVGAASSAVNSSSTIASSTSTGSTAGVTSSGASSAAASGSSNTKSSAALPIISSFTSAHITLLIACVTGALVLSS</sequence>
<organism evidence="16 17">
    <name type="scientific">Psilocybe cyanescens</name>
    <dbReference type="NCBI Taxonomy" id="93625"/>
    <lineage>
        <taxon>Eukaryota</taxon>
        <taxon>Fungi</taxon>
        <taxon>Dikarya</taxon>
        <taxon>Basidiomycota</taxon>
        <taxon>Agaricomycotina</taxon>
        <taxon>Agaricomycetes</taxon>
        <taxon>Agaricomycetidae</taxon>
        <taxon>Agaricales</taxon>
        <taxon>Agaricineae</taxon>
        <taxon>Strophariaceae</taxon>
        <taxon>Psilocybe</taxon>
    </lineage>
</organism>
<dbReference type="EMBL" id="NHYD01001241">
    <property type="protein sequence ID" value="PPQ91816.1"/>
    <property type="molecule type" value="Genomic_DNA"/>
</dbReference>
<comment type="catalytic activity">
    <reaction evidence="13">
        <text>[(1-&gt;4)-N-acetyl-beta-D-glucosaminyl](n) + n H2O = chitosan + n acetate</text>
        <dbReference type="Rhea" id="RHEA:10464"/>
        <dbReference type="Rhea" id="RHEA-COMP:9593"/>
        <dbReference type="Rhea" id="RHEA-COMP:9597"/>
        <dbReference type="ChEBI" id="CHEBI:15377"/>
        <dbReference type="ChEBI" id="CHEBI:17029"/>
        <dbReference type="ChEBI" id="CHEBI:30089"/>
        <dbReference type="ChEBI" id="CHEBI:57704"/>
        <dbReference type="EC" id="3.5.1.41"/>
    </reaction>
    <physiologicalReaction direction="left-to-right" evidence="13">
        <dbReference type="Rhea" id="RHEA:10465"/>
    </physiologicalReaction>
</comment>
<dbReference type="OrthoDB" id="407355at2759"/>
<feature type="signal peptide" evidence="14">
    <location>
        <begin position="1"/>
        <end position="18"/>
    </location>
</feature>
<keyword evidence="8" id="KW-0170">Cobalt</keyword>
<dbReference type="GO" id="GO:0009272">
    <property type="term" value="P:fungal-type cell wall biogenesis"/>
    <property type="evidence" value="ECO:0007669"/>
    <property type="project" value="UniProtKB-ARBA"/>
</dbReference>
<keyword evidence="4" id="KW-0325">Glycoprotein</keyword>
<proteinExistence type="predicted"/>
<evidence type="ECO:0000313" key="17">
    <source>
        <dbReference type="Proteomes" id="UP000283269"/>
    </source>
</evidence>
<dbReference type="GO" id="GO:0006032">
    <property type="term" value="P:chitin catabolic process"/>
    <property type="evidence" value="ECO:0007669"/>
    <property type="project" value="UniProtKB-KW"/>
</dbReference>
<dbReference type="STRING" id="93625.A0A409XM98"/>
<evidence type="ECO:0000256" key="12">
    <source>
        <dbReference type="ARBA" id="ARBA00024056"/>
    </source>
</evidence>
<dbReference type="PROSITE" id="PS51677">
    <property type="entry name" value="NODB"/>
    <property type="match status" value="1"/>
</dbReference>
<keyword evidence="14" id="KW-0732">Signal</keyword>
<feature type="chain" id="PRO_5019227584" description="chitin deacetylase" evidence="14">
    <location>
        <begin position="19"/>
        <end position="431"/>
    </location>
</feature>
<dbReference type="AlphaFoldDB" id="A0A409XM98"/>
<accession>A0A409XM98</accession>
<evidence type="ECO:0000256" key="8">
    <source>
        <dbReference type="ARBA" id="ARBA00023285"/>
    </source>
</evidence>
<evidence type="ECO:0000256" key="11">
    <source>
        <dbReference type="ARBA" id="ARBA00023326"/>
    </source>
</evidence>
<keyword evidence="17" id="KW-1185">Reference proteome</keyword>
<gene>
    <name evidence="16" type="ORF">CVT25_000265</name>
</gene>
<keyword evidence="7" id="KW-0119">Carbohydrate metabolism</keyword>
<evidence type="ECO:0000256" key="4">
    <source>
        <dbReference type="ARBA" id="ARBA00022622"/>
    </source>
</evidence>
<dbReference type="InterPro" id="IPR050248">
    <property type="entry name" value="Polysacc_deacetylase_ArnD"/>
</dbReference>
<dbReference type="Gene3D" id="3.20.20.370">
    <property type="entry name" value="Glycoside hydrolase/deacetylase"/>
    <property type="match status" value="1"/>
</dbReference>
<dbReference type="PANTHER" id="PTHR10587:SF135">
    <property type="entry name" value="CHITIN DEACETYLASE 3"/>
    <property type="match status" value="1"/>
</dbReference>
<evidence type="ECO:0000256" key="1">
    <source>
        <dbReference type="ARBA" id="ARBA00001941"/>
    </source>
</evidence>
<dbReference type="PANTHER" id="PTHR10587">
    <property type="entry name" value="GLYCOSYL TRANSFERASE-RELATED"/>
    <property type="match status" value="1"/>
</dbReference>
<keyword evidence="6" id="KW-0472">Membrane</keyword>
<evidence type="ECO:0000259" key="15">
    <source>
        <dbReference type="PROSITE" id="PS51677"/>
    </source>
</evidence>
<dbReference type="GO" id="GO:0071555">
    <property type="term" value="P:cell wall organization"/>
    <property type="evidence" value="ECO:0007669"/>
    <property type="project" value="UniProtKB-KW"/>
</dbReference>